<feature type="transmembrane region" description="Helical" evidence="6">
    <location>
        <begin position="131"/>
        <end position="156"/>
    </location>
</feature>
<keyword evidence="4 6" id="KW-1133">Transmembrane helix</keyword>
<evidence type="ECO:0000313" key="8">
    <source>
        <dbReference type="Proteomes" id="UP000653358"/>
    </source>
</evidence>
<feature type="transmembrane region" description="Helical" evidence="6">
    <location>
        <begin position="176"/>
        <end position="195"/>
    </location>
</feature>
<reference evidence="7 8" key="1">
    <citation type="journal article" date="2020" name="mSystems">
        <title>Defining Genomic and Predicted Metabolic Features of the Acetobacterium Genus.</title>
        <authorList>
            <person name="Ross D.E."/>
            <person name="Marshall C.W."/>
            <person name="Gulliver D."/>
            <person name="May H.D."/>
            <person name="Norman R.S."/>
        </authorList>
    </citation>
    <scope>NUCLEOTIDE SEQUENCE [LARGE SCALE GENOMIC DNA]</scope>
    <source>
        <strain evidence="7 8">DSM 9173</strain>
    </source>
</reference>
<dbReference type="PANTHER" id="PTHR30213">
    <property type="entry name" value="INNER MEMBRANE PROTEIN YHJD"/>
    <property type="match status" value="1"/>
</dbReference>
<sequence>MKNKRTLELLKDLYARFTNDDLLSVGAQVTYFLLLSLPPFLIFLITFLTFTPMVDFQSNIDIIATLMPANVYEIFREIINQTIANRSGTLLSFGIIFALWSSAGGVAYLIRGINRAYNQEETRPFLKLKAVSLAITLALTFTIIFSMILIVFGRILGTQIFHFLGFSDIFLKIWSYFRLIIALIAIIFVLIFLYYSAPNRRMRFKEVLPGAIIASISWVIVSFAFSFYANNLGNYTAVYGSLGGIFALLTWIYLSSIIILLGAEINASLIFSKTGIKKEKFKRF</sequence>
<dbReference type="PANTHER" id="PTHR30213:SF0">
    <property type="entry name" value="UPF0761 MEMBRANE PROTEIN YIHY"/>
    <property type="match status" value="1"/>
</dbReference>
<comment type="caution">
    <text evidence="7">The sequence shown here is derived from an EMBL/GenBank/DDBJ whole genome shotgun (WGS) entry which is preliminary data.</text>
</comment>
<evidence type="ECO:0000256" key="3">
    <source>
        <dbReference type="ARBA" id="ARBA00022692"/>
    </source>
</evidence>
<keyword evidence="3 6" id="KW-0812">Transmembrane</keyword>
<organism evidence="7 8">
    <name type="scientific">Acetobacterium tundrae</name>
    <dbReference type="NCBI Taxonomy" id="132932"/>
    <lineage>
        <taxon>Bacteria</taxon>
        <taxon>Bacillati</taxon>
        <taxon>Bacillota</taxon>
        <taxon>Clostridia</taxon>
        <taxon>Eubacteriales</taxon>
        <taxon>Eubacteriaceae</taxon>
        <taxon>Acetobacterium</taxon>
    </lineage>
</organism>
<protein>
    <submittedName>
        <fullName evidence="7">YihY family inner membrane protein</fullName>
    </submittedName>
</protein>
<dbReference type="RefSeq" id="WP_148603124.1">
    <property type="nucleotide sequence ID" value="NZ_RXYB01000006.1"/>
</dbReference>
<name>A0ABR6WK47_9FIRM</name>
<feature type="transmembrane region" description="Helical" evidence="6">
    <location>
        <begin position="207"/>
        <end position="229"/>
    </location>
</feature>
<keyword evidence="2" id="KW-1003">Cell membrane</keyword>
<comment type="subcellular location">
    <subcellularLocation>
        <location evidence="1">Cell membrane</location>
        <topology evidence="1">Multi-pass membrane protein</topology>
    </subcellularLocation>
</comment>
<gene>
    <name evidence="7" type="ORF">GH807_07460</name>
</gene>
<evidence type="ECO:0000256" key="4">
    <source>
        <dbReference type="ARBA" id="ARBA00022989"/>
    </source>
</evidence>
<dbReference type="NCBIfam" id="TIGR00765">
    <property type="entry name" value="yihY_not_rbn"/>
    <property type="match status" value="1"/>
</dbReference>
<keyword evidence="8" id="KW-1185">Reference proteome</keyword>
<dbReference type="EMBL" id="WJBB01000007">
    <property type="protein sequence ID" value="MBC3796883.1"/>
    <property type="molecule type" value="Genomic_DNA"/>
</dbReference>
<dbReference type="InterPro" id="IPR017039">
    <property type="entry name" value="Virul_fac_BrkB"/>
</dbReference>
<feature type="transmembrane region" description="Helical" evidence="6">
    <location>
        <begin position="241"/>
        <end position="263"/>
    </location>
</feature>
<evidence type="ECO:0000256" key="5">
    <source>
        <dbReference type="ARBA" id="ARBA00023136"/>
    </source>
</evidence>
<feature type="transmembrane region" description="Helical" evidence="6">
    <location>
        <begin position="90"/>
        <end position="110"/>
    </location>
</feature>
<evidence type="ECO:0000313" key="7">
    <source>
        <dbReference type="EMBL" id="MBC3796883.1"/>
    </source>
</evidence>
<dbReference type="Pfam" id="PF03631">
    <property type="entry name" value="Virul_fac_BrkB"/>
    <property type="match status" value="1"/>
</dbReference>
<keyword evidence="5 6" id="KW-0472">Membrane</keyword>
<evidence type="ECO:0000256" key="2">
    <source>
        <dbReference type="ARBA" id="ARBA00022475"/>
    </source>
</evidence>
<accession>A0ABR6WK47</accession>
<evidence type="ECO:0000256" key="6">
    <source>
        <dbReference type="SAM" id="Phobius"/>
    </source>
</evidence>
<dbReference type="Proteomes" id="UP000653358">
    <property type="component" value="Unassembled WGS sequence"/>
</dbReference>
<proteinExistence type="predicted"/>
<dbReference type="PIRSF" id="PIRSF035875">
    <property type="entry name" value="RNase_BN"/>
    <property type="match status" value="1"/>
</dbReference>
<evidence type="ECO:0000256" key="1">
    <source>
        <dbReference type="ARBA" id="ARBA00004651"/>
    </source>
</evidence>
<feature type="transmembrane region" description="Helical" evidence="6">
    <location>
        <begin position="21"/>
        <end position="48"/>
    </location>
</feature>